<dbReference type="InterPro" id="IPR021005">
    <property type="entry name" value="Znf_CGNR"/>
</dbReference>
<name>A0ABN2FSN1_9ACTN</name>
<protein>
    <submittedName>
        <fullName evidence="2">CGNR zinc finger domain-containing protein</fullName>
    </submittedName>
</protein>
<dbReference type="RefSeq" id="WP_344115768.1">
    <property type="nucleotide sequence ID" value="NZ_BAAANE010000011.1"/>
</dbReference>
<organism evidence="2 3">
    <name type="scientific">Kribbella alba</name>
    <dbReference type="NCBI Taxonomy" id="190197"/>
    <lineage>
        <taxon>Bacteria</taxon>
        <taxon>Bacillati</taxon>
        <taxon>Actinomycetota</taxon>
        <taxon>Actinomycetes</taxon>
        <taxon>Propionibacteriales</taxon>
        <taxon>Kribbellaceae</taxon>
        <taxon>Kribbella</taxon>
    </lineage>
</organism>
<evidence type="ECO:0000313" key="3">
    <source>
        <dbReference type="Proteomes" id="UP001501319"/>
    </source>
</evidence>
<proteinExistence type="predicted"/>
<evidence type="ECO:0000313" key="2">
    <source>
        <dbReference type="EMBL" id="GAA1657793.1"/>
    </source>
</evidence>
<sequence length="211" mass="23493">METVQRTSQRPPGIRELPIVAGQLALDFANTVDDPLGPERFDHVIDYEGLLNWSERVRIVPAGSVTALRSTAEQHPRRAATVVGRADSLRSAINETFAAVIDGRAPTTGWDELQQFVATAIQQARLVPVGPQLAPTWDFNELESPLWPVAESAYALLKSPLLGRLKRCAGCPWLFLDQSKNSSRRWCSMEICGTDQKVRRYVAKRADRRTA</sequence>
<dbReference type="PANTHER" id="PTHR35525">
    <property type="entry name" value="BLL6575 PROTEIN"/>
    <property type="match status" value="1"/>
</dbReference>
<dbReference type="Pfam" id="PF11706">
    <property type="entry name" value="zf-CGNR"/>
    <property type="match status" value="1"/>
</dbReference>
<dbReference type="Proteomes" id="UP001501319">
    <property type="component" value="Unassembled WGS sequence"/>
</dbReference>
<dbReference type="EMBL" id="BAAANE010000011">
    <property type="protein sequence ID" value="GAA1657793.1"/>
    <property type="molecule type" value="Genomic_DNA"/>
</dbReference>
<evidence type="ECO:0000259" key="1">
    <source>
        <dbReference type="Pfam" id="PF11706"/>
    </source>
</evidence>
<dbReference type="Pfam" id="PF07336">
    <property type="entry name" value="ABATE"/>
    <property type="match status" value="1"/>
</dbReference>
<dbReference type="InterPro" id="IPR010852">
    <property type="entry name" value="ABATE"/>
</dbReference>
<reference evidence="2 3" key="1">
    <citation type="journal article" date="2019" name="Int. J. Syst. Evol. Microbiol.">
        <title>The Global Catalogue of Microorganisms (GCM) 10K type strain sequencing project: providing services to taxonomists for standard genome sequencing and annotation.</title>
        <authorList>
            <consortium name="The Broad Institute Genomics Platform"/>
            <consortium name="The Broad Institute Genome Sequencing Center for Infectious Disease"/>
            <person name="Wu L."/>
            <person name="Ma J."/>
        </authorList>
    </citation>
    <scope>NUCLEOTIDE SEQUENCE [LARGE SCALE GENOMIC DNA]</scope>
    <source>
        <strain evidence="2 3">JCM 14306</strain>
    </source>
</reference>
<dbReference type="SUPFAM" id="SSF160904">
    <property type="entry name" value="Jann2411-like"/>
    <property type="match status" value="1"/>
</dbReference>
<keyword evidence="3" id="KW-1185">Reference proteome</keyword>
<dbReference type="InterPro" id="IPR023286">
    <property type="entry name" value="ABATE_dom_sf"/>
</dbReference>
<gene>
    <name evidence="2" type="ORF">GCM10009744_58640</name>
</gene>
<dbReference type="Gene3D" id="1.10.3300.10">
    <property type="entry name" value="Jann2411-like domain"/>
    <property type="match status" value="1"/>
</dbReference>
<accession>A0ABN2FSN1</accession>
<feature type="domain" description="Zinc finger CGNR" evidence="1">
    <location>
        <begin position="164"/>
        <end position="205"/>
    </location>
</feature>
<dbReference type="PANTHER" id="PTHR35525:SF3">
    <property type="entry name" value="BLL6575 PROTEIN"/>
    <property type="match status" value="1"/>
</dbReference>
<comment type="caution">
    <text evidence="2">The sequence shown here is derived from an EMBL/GenBank/DDBJ whole genome shotgun (WGS) entry which is preliminary data.</text>
</comment>